<evidence type="ECO:0000313" key="8">
    <source>
        <dbReference type="EMBL" id="KAG8463102.1"/>
    </source>
</evidence>
<evidence type="ECO:0000313" key="9">
    <source>
        <dbReference type="Proteomes" id="UP000751190"/>
    </source>
</evidence>
<keyword evidence="3 7" id="KW-0812">Transmembrane</keyword>
<feature type="chain" id="PRO_5035339742" description="Transmembrane 9 superfamily member" evidence="7">
    <location>
        <begin position="18"/>
        <end position="638"/>
    </location>
</feature>
<name>A0A8J6C602_DIALT</name>
<keyword evidence="9" id="KW-1185">Reference proteome</keyword>
<dbReference type="GO" id="GO:0072657">
    <property type="term" value="P:protein localization to membrane"/>
    <property type="evidence" value="ECO:0007669"/>
    <property type="project" value="TreeGrafter"/>
</dbReference>
<dbReference type="InterPro" id="IPR004240">
    <property type="entry name" value="EMP70"/>
</dbReference>
<organism evidence="8 9">
    <name type="scientific">Diacronema lutheri</name>
    <name type="common">Unicellular marine alga</name>
    <name type="synonym">Monochrysis lutheri</name>
    <dbReference type="NCBI Taxonomy" id="2081491"/>
    <lineage>
        <taxon>Eukaryota</taxon>
        <taxon>Haptista</taxon>
        <taxon>Haptophyta</taxon>
        <taxon>Pavlovophyceae</taxon>
        <taxon>Pavlovales</taxon>
        <taxon>Pavlovaceae</taxon>
        <taxon>Diacronema</taxon>
    </lineage>
</organism>
<feature type="transmembrane region" description="Helical" evidence="7">
    <location>
        <begin position="275"/>
        <end position="298"/>
    </location>
</feature>
<evidence type="ECO:0000256" key="3">
    <source>
        <dbReference type="ARBA" id="ARBA00022692"/>
    </source>
</evidence>
<feature type="transmembrane region" description="Helical" evidence="7">
    <location>
        <begin position="568"/>
        <end position="587"/>
    </location>
</feature>
<sequence>MAARVVWLLASLGGAAAFYLPGVAPKEYMENDKVEIKVNKLTSTMTQLPYDYYSLPFCKPPKVMNAVENLGEVLHGSVIHNSPYDVFFGTSNFKVLCKVDLLEGGAGKQFAKKIREDYRVQLIMDNLPAATKMLQKLSDGQTVTLYDRGFRLGFVGTERLAGTTPGTPYLNNHLRFVIKFHRSDAYEGARIVGFEVEAYSVAHKYSGEWKDDPDQVTFLTVPITPDLPPQPILTADTSATPTPHVIFTYETTWEPSDIRWASRWDLYLYMGDDQIHWFSILNSLAIVLLLTGIVAMIMMRTLRRDLNRYNAEDKEELAEESGWKLVHADVLRPPHLPTLLCASIGTGAQLLGMTAISILCAMLGFLSPANRGGLLTATLLLYALMGVPAGYISAGVFKALSGENWAALTLSTALLYPGIAFSAFVSLNFFIWAQGSSGALPFGTLMALIGMWCCISLPLVFVGSFLGYKAPAAPPPVRTNDIPRQVPEQAWYMGVPFTMLVGGILPFGAVFIELFFIMTSVWQQRFYYVFGFLTLVLLILLVTCAEISIVLCYFQLCNEDYGWWWRSFLNSGAAGLYLFAYSFVYFGTQLDVIGAVPTMVYFVYMAVASLYFFLVTGTAGFIAAYTFVWLIYGAVKVD</sequence>
<feature type="transmembrane region" description="Helical" evidence="7">
    <location>
        <begin position="414"/>
        <end position="433"/>
    </location>
</feature>
<accession>A0A8J6C602</accession>
<dbReference type="EMBL" id="JAGTXO010000017">
    <property type="protein sequence ID" value="KAG8463102.1"/>
    <property type="molecule type" value="Genomic_DNA"/>
</dbReference>
<evidence type="ECO:0000256" key="4">
    <source>
        <dbReference type="ARBA" id="ARBA00022729"/>
    </source>
</evidence>
<feature type="transmembrane region" description="Helical" evidence="7">
    <location>
        <begin position="599"/>
        <end position="632"/>
    </location>
</feature>
<keyword evidence="6 7" id="KW-0472">Membrane</keyword>
<protein>
    <recommendedName>
        <fullName evidence="7">Transmembrane 9 superfamily member</fullName>
    </recommendedName>
</protein>
<gene>
    <name evidence="8" type="ORF">KFE25_011099</name>
</gene>
<dbReference type="OrthoDB" id="1666796at2759"/>
<keyword evidence="4 7" id="KW-0732">Signal</keyword>
<comment type="similarity">
    <text evidence="2 7">Belongs to the nonaspanin (TM9SF) (TC 9.A.2) family.</text>
</comment>
<feature type="transmembrane region" description="Helical" evidence="7">
    <location>
        <begin position="445"/>
        <end position="470"/>
    </location>
</feature>
<evidence type="ECO:0000256" key="7">
    <source>
        <dbReference type="RuleBase" id="RU363079"/>
    </source>
</evidence>
<feature type="signal peptide" evidence="7">
    <location>
        <begin position="1"/>
        <end position="17"/>
    </location>
</feature>
<keyword evidence="5 7" id="KW-1133">Transmembrane helix</keyword>
<evidence type="ECO:0000256" key="5">
    <source>
        <dbReference type="ARBA" id="ARBA00022989"/>
    </source>
</evidence>
<dbReference type="Proteomes" id="UP000751190">
    <property type="component" value="Unassembled WGS sequence"/>
</dbReference>
<dbReference type="Pfam" id="PF02990">
    <property type="entry name" value="EMP70"/>
    <property type="match status" value="1"/>
</dbReference>
<dbReference type="PANTHER" id="PTHR10766">
    <property type="entry name" value="TRANSMEMBRANE 9 SUPERFAMILY PROTEIN"/>
    <property type="match status" value="1"/>
</dbReference>
<reference evidence="8" key="1">
    <citation type="submission" date="2021-05" db="EMBL/GenBank/DDBJ databases">
        <title>The genome of the haptophyte Pavlova lutheri (Diacronema luteri, Pavlovales) - a model for lipid biosynthesis in eukaryotic algae.</title>
        <authorList>
            <person name="Hulatt C.J."/>
            <person name="Posewitz M.C."/>
        </authorList>
    </citation>
    <scope>NUCLEOTIDE SEQUENCE</scope>
    <source>
        <strain evidence="8">NIVA-4/92</strain>
    </source>
</reference>
<comment type="caution">
    <text evidence="8">The sequence shown here is derived from an EMBL/GenBank/DDBJ whole genome shotgun (WGS) entry which is preliminary data.</text>
</comment>
<evidence type="ECO:0000256" key="1">
    <source>
        <dbReference type="ARBA" id="ARBA00004141"/>
    </source>
</evidence>
<comment type="subcellular location">
    <subcellularLocation>
        <location evidence="1">Membrane</location>
        <topology evidence="1">Multi-pass membrane protein</topology>
    </subcellularLocation>
</comment>
<proteinExistence type="inferred from homology"/>
<evidence type="ECO:0000256" key="6">
    <source>
        <dbReference type="ARBA" id="ARBA00023136"/>
    </source>
</evidence>
<dbReference type="AlphaFoldDB" id="A0A8J6C602"/>
<dbReference type="GO" id="GO:0016020">
    <property type="term" value="C:membrane"/>
    <property type="evidence" value="ECO:0007669"/>
    <property type="project" value="UniProtKB-SubCell"/>
</dbReference>
<evidence type="ECO:0000256" key="2">
    <source>
        <dbReference type="ARBA" id="ARBA00005227"/>
    </source>
</evidence>
<dbReference type="GO" id="GO:0005737">
    <property type="term" value="C:cytoplasm"/>
    <property type="evidence" value="ECO:0007669"/>
    <property type="project" value="UniProtKB-ARBA"/>
</dbReference>
<feature type="transmembrane region" description="Helical" evidence="7">
    <location>
        <begin position="490"/>
        <end position="516"/>
    </location>
</feature>
<feature type="transmembrane region" description="Helical" evidence="7">
    <location>
        <begin position="372"/>
        <end position="394"/>
    </location>
</feature>
<dbReference type="OMA" id="EDQPCKI"/>
<feature type="transmembrane region" description="Helical" evidence="7">
    <location>
        <begin position="528"/>
        <end position="556"/>
    </location>
</feature>
<dbReference type="PANTHER" id="PTHR10766:SF111">
    <property type="entry name" value="TRANSMEMBRANE 9 SUPERFAMILY MEMBER 2"/>
    <property type="match status" value="1"/>
</dbReference>